<evidence type="ECO:0000256" key="14">
    <source>
        <dbReference type="ARBA" id="ARBA00039164"/>
    </source>
</evidence>
<dbReference type="FunFam" id="3.90.230.10:FF:000002">
    <property type="entry name" value="Xaa-Pro aminopeptidase 3"/>
    <property type="match status" value="1"/>
</dbReference>
<protein>
    <recommendedName>
        <fullName evidence="15">Probable Xaa-Pro aminopeptidase PEPP</fullName>
        <ecNumber evidence="5">3.4.11.9</ecNumber>
    </recommendedName>
    <alternativeName>
        <fullName evidence="12">Aminoacylproline aminopeptidase</fullName>
    </alternativeName>
    <alternativeName>
        <fullName evidence="14">Probable Xaa-Pro aminopeptidase pepP</fullName>
    </alternativeName>
    <alternativeName>
        <fullName evidence="13">Prolidase</fullName>
    </alternativeName>
</protein>
<evidence type="ECO:0000256" key="1">
    <source>
        <dbReference type="ARBA" id="ARBA00001424"/>
    </source>
</evidence>
<keyword evidence="7" id="KW-0645">Protease</keyword>
<dbReference type="SUPFAM" id="SSF55920">
    <property type="entry name" value="Creatinase/aminopeptidase"/>
    <property type="match status" value="1"/>
</dbReference>
<evidence type="ECO:0000256" key="4">
    <source>
        <dbReference type="ARBA" id="ARBA00008766"/>
    </source>
</evidence>
<evidence type="ECO:0000256" key="15">
    <source>
        <dbReference type="ARBA" id="ARBA00039424"/>
    </source>
</evidence>
<dbReference type="Pfam" id="PF00557">
    <property type="entry name" value="Peptidase_M24"/>
    <property type="match status" value="1"/>
</dbReference>
<comment type="function">
    <text evidence="3">Catalyzes the removal of a penultimate prolyl residue from the N-termini of peptides.</text>
</comment>
<evidence type="ECO:0000256" key="2">
    <source>
        <dbReference type="ARBA" id="ARBA00001936"/>
    </source>
</evidence>
<dbReference type="InterPro" id="IPR007865">
    <property type="entry name" value="Aminopep_P_N"/>
</dbReference>
<dbReference type="CDD" id="cd01087">
    <property type="entry name" value="Prolidase"/>
    <property type="match status" value="1"/>
</dbReference>
<dbReference type="SUPFAM" id="SSF53092">
    <property type="entry name" value="Creatinase/prolidase N-terminal domain"/>
    <property type="match status" value="1"/>
</dbReference>
<dbReference type="GO" id="GO:0070006">
    <property type="term" value="F:metalloaminopeptidase activity"/>
    <property type="evidence" value="ECO:0007669"/>
    <property type="project" value="InterPro"/>
</dbReference>
<dbReference type="RefSeq" id="XP_013325956.1">
    <property type="nucleotide sequence ID" value="XM_013470502.1"/>
</dbReference>
<comment type="similarity">
    <text evidence="4">Belongs to the peptidase M24B family.</text>
</comment>
<keyword evidence="18" id="KW-1185">Reference proteome</keyword>
<dbReference type="InterPro" id="IPR029149">
    <property type="entry name" value="Creatin/AminoP/Spt16_N"/>
</dbReference>
<dbReference type="InterPro" id="IPR036005">
    <property type="entry name" value="Creatinase/aminopeptidase-like"/>
</dbReference>
<evidence type="ECO:0000256" key="3">
    <source>
        <dbReference type="ARBA" id="ARBA00002443"/>
    </source>
</evidence>
<accession>A0A0F4YM87</accession>
<comment type="caution">
    <text evidence="17">The sequence shown here is derived from an EMBL/GenBank/DDBJ whole genome shotgun (WGS) entry which is preliminary data.</text>
</comment>
<proteinExistence type="inferred from homology"/>
<feature type="domain" description="Aminopeptidase P N-terminal" evidence="16">
    <location>
        <begin position="12"/>
        <end position="147"/>
    </location>
</feature>
<evidence type="ECO:0000256" key="13">
    <source>
        <dbReference type="ARBA" id="ARBA00032413"/>
    </source>
</evidence>
<gene>
    <name evidence="17" type="ORF">T310_6680</name>
</gene>
<comment type="catalytic activity">
    <reaction evidence="1">
        <text>Release of any N-terminal amino acid, including proline, that is linked to proline, even from a dipeptide or tripeptide.</text>
        <dbReference type="EC" id="3.4.11.9"/>
    </reaction>
</comment>
<evidence type="ECO:0000256" key="11">
    <source>
        <dbReference type="ARBA" id="ARBA00023211"/>
    </source>
</evidence>
<keyword evidence="9 17" id="KW-0378">Hydrolase</keyword>
<dbReference type="Gene3D" id="3.40.350.10">
    <property type="entry name" value="Creatinase/prolidase N-terminal domain"/>
    <property type="match status" value="1"/>
</dbReference>
<keyword evidence="8" id="KW-0479">Metal-binding</keyword>
<dbReference type="SMART" id="SM01011">
    <property type="entry name" value="AMP_N"/>
    <property type="match status" value="1"/>
</dbReference>
<keyword evidence="11" id="KW-0464">Manganese</keyword>
<name>A0A0F4YM87_RASE3</name>
<dbReference type="EMBL" id="LASV01000357">
    <property type="protein sequence ID" value="KKA19344.1"/>
    <property type="molecule type" value="Genomic_DNA"/>
</dbReference>
<organism evidence="17 18">
    <name type="scientific">Rasamsonia emersonii (strain ATCC 16479 / CBS 393.64 / IMI 116815)</name>
    <dbReference type="NCBI Taxonomy" id="1408163"/>
    <lineage>
        <taxon>Eukaryota</taxon>
        <taxon>Fungi</taxon>
        <taxon>Dikarya</taxon>
        <taxon>Ascomycota</taxon>
        <taxon>Pezizomycotina</taxon>
        <taxon>Eurotiomycetes</taxon>
        <taxon>Eurotiomycetidae</taxon>
        <taxon>Eurotiales</taxon>
        <taxon>Trichocomaceae</taxon>
        <taxon>Rasamsonia</taxon>
    </lineage>
</organism>
<dbReference type="InterPro" id="IPR052433">
    <property type="entry name" value="X-Pro_dipept-like"/>
</dbReference>
<dbReference type="GeneID" id="25318975"/>
<keyword evidence="10" id="KW-0482">Metalloprotease</keyword>
<comment type="cofactor">
    <cofactor evidence="2">
        <name>Mn(2+)</name>
        <dbReference type="ChEBI" id="CHEBI:29035"/>
    </cofactor>
</comment>
<dbReference type="PANTHER" id="PTHR43226:SF1">
    <property type="entry name" value="XAA-PRO DIPEPTIDASE"/>
    <property type="match status" value="1"/>
</dbReference>
<keyword evidence="6 17" id="KW-0031">Aminopeptidase</keyword>
<dbReference type="InterPro" id="IPR000994">
    <property type="entry name" value="Pept_M24"/>
</dbReference>
<evidence type="ECO:0000256" key="9">
    <source>
        <dbReference type="ARBA" id="ARBA00022801"/>
    </source>
</evidence>
<dbReference type="STRING" id="1408163.A0A0F4YM87"/>
<evidence type="ECO:0000256" key="8">
    <source>
        <dbReference type="ARBA" id="ARBA00022723"/>
    </source>
</evidence>
<dbReference type="OrthoDB" id="10261878at2759"/>
<dbReference type="GO" id="GO:0006508">
    <property type="term" value="P:proteolysis"/>
    <property type="evidence" value="ECO:0007669"/>
    <property type="project" value="UniProtKB-KW"/>
</dbReference>
<evidence type="ECO:0000256" key="6">
    <source>
        <dbReference type="ARBA" id="ARBA00022438"/>
    </source>
</evidence>
<dbReference type="EC" id="3.4.11.9" evidence="5"/>
<evidence type="ECO:0000256" key="7">
    <source>
        <dbReference type="ARBA" id="ARBA00022670"/>
    </source>
</evidence>
<dbReference type="Proteomes" id="UP000053958">
    <property type="component" value="Unassembled WGS sequence"/>
</dbReference>
<evidence type="ECO:0000313" key="18">
    <source>
        <dbReference type="Proteomes" id="UP000053958"/>
    </source>
</evidence>
<evidence type="ECO:0000256" key="10">
    <source>
        <dbReference type="ARBA" id="ARBA00023049"/>
    </source>
</evidence>
<evidence type="ECO:0000256" key="12">
    <source>
        <dbReference type="ARBA" id="ARBA00030849"/>
    </source>
</evidence>
<sequence length="467" mass="52189">MASVDDILAGKYPAKAHAQKVVAFLRRNGFEGDGVIYLEAQKTRLIEDNDTPVPFRQRRPFYYLSGCLLPDSYLTYHINSGELTLFIPPIDPDSVIWSGLPLSPAEAQEIYDVDRVLLTTEVNPTLAHLASQCSGKAVVFAIPEQVSEETSFLPFAETNFSILKRAIEETRVVKDEYEIALIRKANDISARAHTAVLKTAKSATNERELMAAFIGTCIANGSPDQAYPPIVASGTSGATLHYQNNNEPLIDPTTKKRKLNLLIDAAAEYRAYCADVTRTFPLSGKFSPESREIYDIVLQMQQESLQMLKEGVLWEDVHVLAHRIAIKGLLKLGILRGTEEELFEKRISVAFFPHGLGHYLGLDTHDTGGNPNYEDKDTMFRYLRVRGRLPAGSVITVEPGIYFCRFIIEPFLKSPELSKYIDSDVLEKYWEVGGVRIEDNVHITRDGYENLTSAPKSAEELEQLVTG</sequence>
<evidence type="ECO:0000259" key="16">
    <source>
        <dbReference type="SMART" id="SM01011"/>
    </source>
</evidence>
<dbReference type="Pfam" id="PF05195">
    <property type="entry name" value="AMP_N"/>
    <property type="match status" value="1"/>
</dbReference>
<reference evidence="17 18" key="1">
    <citation type="submission" date="2015-04" db="EMBL/GenBank/DDBJ databases">
        <authorList>
            <person name="Heijne W.H."/>
            <person name="Fedorova N.D."/>
            <person name="Nierman W.C."/>
            <person name="Vollebregt A.W."/>
            <person name="Zhao Z."/>
            <person name="Wu L."/>
            <person name="Kumar M."/>
            <person name="Stam H."/>
            <person name="van den Berg M.A."/>
            <person name="Pel H.J."/>
        </authorList>
    </citation>
    <scope>NUCLEOTIDE SEQUENCE [LARGE SCALE GENOMIC DNA]</scope>
    <source>
        <strain evidence="17 18">CBS 393.64</strain>
    </source>
</reference>
<evidence type="ECO:0000313" key="17">
    <source>
        <dbReference type="EMBL" id="KKA19344.1"/>
    </source>
</evidence>
<dbReference type="AlphaFoldDB" id="A0A0F4YM87"/>
<dbReference type="PANTHER" id="PTHR43226">
    <property type="entry name" value="XAA-PRO AMINOPEPTIDASE 3"/>
    <property type="match status" value="1"/>
</dbReference>
<dbReference type="Gene3D" id="3.90.230.10">
    <property type="entry name" value="Creatinase/methionine aminopeptidase superfamily"/>
    <property type="match status" value="1"/>
</dbReference>
<evidence type="ECO:0000256" key="5">
    <source>
        <dbReference type="ARBA" id="ARBA00012574"/>
    </source>
</evidence>
<dbReference type="GO" id="GO:0030145">
    <property type="term" value="F:manganese ion binding"/>
    <property type="evidence" value="ECO:0007669"/>
    <property type="project" value="InterPro"/>
</dbReference>